<evidence type="ECO:0000313" key="4">
    <source>
        <dbReference type="EMBL" id="KAK1761258.1"/>
    </source>
</evidence>
<feature type="compositionally biased region" description="Low complexity" evidence="2">
    <location>
        <begin position="35"/>
        <end position="46"/>
    </location>
</feature>
<accession>A0AAJ0BMX8</accession>
<feature type="region of interest" description="Disordered" evidence="2">
    <location>
        <begin position="267"/>
        <end position="297"/>
    </location>
</feature>
<evidence type="ECO:0000259" key="3">
    <source>
        <dbReference type="PROSITE" id="PS50157"/>
    </source>
</evidence>
<organism evidence="4 5">
    <name type="scientific">Echria macrotheca</name>
    <dbReference type="NCBI Taxonomy" id="438768"/>
    <lineage>
        <taxon>Eukaryota</taxon>
        <taxon>Fungi</taxon>
        <taxon>Dikarya</taxon>
        <taxon>Ascomycota</taxon>
        <taxon>Pezizomycotina</taxon>
        <taxon>Sordariomycetes</taxon>
        <taxon>Sordariomycetidae</taxon>
        <taxon>Sordariales</taxon>
        <taxon>Schizotheciaceae</taxon>
        <taxon>Echria</taxon>
    </lineage>
</organism>
<evidence type="ECO:0000256" key="2">
    <source>
        <dbReference type="SAM" id="MobiDB-lite"/>
    </source>
</evidence>
<feature type="compositionally biased region" description="Polar residues" evidence="2">
    <location>
        <begin position="47"/>
        <end position="57"/>
    </location>
</feature>
<dbReference type="PROSITE" id="PS00028">
    <property type="entry name" value="ZINC_FINGER_C2H2_1"/>
    <property type="match status" value="2"/>
</dbReference>
<dbReference type="GO" id="GO:0008270">
    <property type="term" value="F:zinc ion binding"/>
    <property type="evidence" value="ECO:0007669"/>
    <property type="project" value="UniProtKB-KW"/>
</dbReference>
<comment type="caution">
    <text evidence="4">The sequence shown here is derived from an EMBL/GenBank/DDBJ whole genome shotgun (WGS) entry which is preliminary data.</text>
</comment>
<gene>
    <name evidence="4" type="ORF">QBC47DRAFT_356355</name>
</gene>
<proteinExistence type="predicted"/>
<reference evidence="4" key="1">
    <citation type="submission" date="2023-06" db="EMBL/GenBank/DDBJ databases">
        <title>Genome-scale phylogeny and comparative genomics of the fungal order Sordariales.</title>
        <authorList>
            <consortium name="Lawrence Berkeley National Laboratory"/>
            <person name="Hensen N."/>
            <person name="Bonometti L."/>
            <person name="Westerberg I."/>
            <person name="Brannstrom I.O."/>
            <person name="Guillou S."/>
            <person name="Cros-Aarteil S."/>
            <person name="Calhoun S."/>
            <person name="Haridas S."/>
            <person name="Kuo A."/>
            <person name="Mondo S."/>
            <person name="Pangilinan J."/>
            <person name="Riley R."/>
            <person name="Labutti K."/>
            <person name="Andreopoulos B."/>
            <person name="Lipzen A."/>
            <person name="Chen C."/>
            <person name="Yanf M."/>
            <person name="Daum C."/>
            <person name="Ng V."/>
            <person name="Clum A."/>
            <person name="Steindorff A."/>
            <person name="Ohm R."/>
            <person name="Martin F."/>
            <person name="Silar P."/>
            <person name="Natvig D."/>
            <person name="Lalanne C."/>
            <person name="Gautier V."/>
            <person name="Ament-Velasquez S.L."/>
            <person name="Kruys A."/>
            <person name="Hutchinson M.I."/>
            <person name="Powell A.J."/>
            <person name="Barry K."/>
            <person name="Miller A.N."/>
            <person name="Grigoriev I.V."/>
            <person name="Debuchy R."/>
            <person name="Gladieux P."/>
            <person name="Thoren M.H."/>
            <person name="Johannesson H."/>
        </authorList>
    </citation>
    <scope>NUCLEOTIDE SEQUENCE</scope>
    <source>
        <strain evidence="4">PSN4</strain>
    </source>
</reference>
<dbReference type="AlphaFoldDB" id="A0AAJ0BMX8"/>
<feature type="domain" description="C2H2-type" evidence="3">
    <location>
        <begin position="345"/>
        <end position="372"/>
    </location>
</feature>
<feature type="domain" description="C2H2-type" evidence="3">
    <location>
        <begin position="315"/>
        <end position="345"/>
    </location>
</feature>
<name>A0AAJ0BMX8_9PEZI</name>
<keyword evidence="1" id="KW-0479">Metal-binding</keyword>
<dbReference type="PROSITE" id="PS50157">
    <property type="entry name" value="ZINC_FINGER_C2H2_2"/>
    <property type="match status" value="2"/>
</dbReference>
<keyword evidence="5" id="KW-1185">Reference proteome</keyword>
<protein>
    <recommendedName>
        <fullName evidence="3">C2H2-type domain-containing protein</fullName>
    </recommendedName>
</protein>
<keyword evidence="1" id="KW-0863">Zinc-finger</keyword>
<dbReference type="Proteomes" id="UP001239445">
    <property type="component" value="Unassembled WGS sequence"/>
</dbReference>
<dbReference type="Gene3D" id="3.30.160.60">
    <property type="entry name" value="Classic Zinc Finger"/>
    <property type="match status" value="1"/>
</dbReference>
<evidence type="ECO:0000313" key="5">
    <source>
        <dbReference type="Proteomes" id="UP001239445"/>
    </source>
</evidence>
<keyword evidence="1" id="KW-0862">Zinc</keyword>
<dbReference type="InterPro" id="IPR013087">
    <property type="entry name" value="Znf_C2H2_type"/>
</dbReference>
<evidence type="ECO:0000256" key="1">
    <source>
        <dbReference type="PROSITE-ProRule" id="PRU00042"/>
    </source>
</evidence>
<dbReference type="SMART" id="SM00355">
    <property type="entry name" value="ZnF_C2H2"/>
    <property type="match status" value="2"/>
</dbReference>
<sequence>MELPHLALGISDIHVDFGENESFGFDAHGAGYPPSSAHSSSSASSSFGPYTPTSGRSTPHAGCDAVDFVSSFASSSSSDFGPYTPTSERSRSHESDFAMSSFSSSIDPFSFDLTPPSSALSAYFQIGSKDESAHDLFHAQIPTTPVRNTGLPGAKAESTFDMFQPRLPITPTRDQEMRYVSSSSYGTQLTPSQSMGCFYNPFSGELEPSPFPPTPIQTTQPGESWGTGSIWVQPDSPGRWPGDFSPATRIKQKAEVSTCLSLLSTQRKSAPKLKKETAAPDSPSIGRKRTRSSKNADTVVTKDGLVVSRTLPRKFRCQYHGCTRQYERKEHLKRHVQSNHEGQEFKCLYCPKIFNRSDNKVAHLKLHFSKRDSGRVNYVEGEVDLAEILGNTRCKRRKSTRKGE</sequence>
<dbReference type="EMBL" id="MU839827">
    <property type="protein sequence ID" value="KAK1761258.1"/>
    <property type="molecule type" value="Genomic_DNA"/>
</dbReference>
<feature type="region of interest" description="Disordered" evidence="2">
    <location>
        <begin position="73"/>
        <end position="92"/>
    </location>
</feature>
<feature type="region of interest" description="Disordered" evidence="2">
    <location>
        <begin position="32"/>
        <end position="59"/>
    </location>
</feature>